<dbReference type="PANTHER" id="PTHR47383:SF8">
    <property type="entry name" value="OS01G0768300 PROTEIN"/>
    <property type="match status" value="1"/>
</dbReference>
<sequence>MGKGSKNELPKEVFAALPKDPDQQLEVAQQITQIAVSGRVAKLEADCSSLRQKVVEKDAVIGGLQARVIGAETTLAETTAKLAIALEGQARLIEDKNILSGQVEKLMCQVSKLDEFKKSLMKSLEASTECGDNVQNTPVQGDGCNPVSSSSASSSRPSSPSLMSKSTEPPTPTKRKQQGQFSCMTLEKPSPKSPASTSKSEGPDGASDDGASSKQSPLAPRTPPDNSPAKSARIDGKQFFRQARTRLTYEQFSEFLNNVKDLNAHRREKELKAAQFSFFHPKIYSCNTHVPPNCGDWVITSSKVAS</sequence>
<feature type="domain" description="At4g15545-like C-terminal" evidence="2">
    <location>
        <begin position="233"/>
        <end position="270"/>
    </location>
</feature>
<accession>A0A8T0HZQ7</accession>
<proteinExistence type="predicted"/>
<protein>
    <recommendedName>
        <fullName evidence="2">At4g15545-like C-terminal domain-containing protein</fullName>
    </recommendedName>
</protein>
<evidence type="ECO:0000259" key="2">
    <source>
        <dbReference type="Pfam" id="PF25972"/>
    </source>
</evidence>
<dbReference type="Proteomes" id="UP000822688">
    <property type="component" value="Chromosome 5"/>
</dbReference>
<evidence type="ECO:0000313" key="3">
    <source>
        <dbReference type="EMBL" id="KAG0576125.1"/>
    </source>
</evidence>
<evidence type="ECO:0000313" key="4">
    <source>
        <dbReference type="Proteomes" id="UP000822688"/>
    </source>
</evidence>
<dbReference type="InterPro" id="IPR058935">
    <property type="entry name" value="At4g15545-like_C"/>
</dbReference>
<dbReference type="Pfam" id="PF25972">
    <property type="entry name" value="At4g15545_C"/>
    <property type="match status" value="1"/>
</dbReference>
<gene>
    <name evidence="3" type="ORF">KC19_5G057800</name>
</gene>
<feature type="compositionally biased region" description="Low complexity" evidence="1">
    <location>
        <begin position="146"/>
        <end position="168"/>
    </location>
</feature>
<name>A0A8T0HZQ7_CERPU</name>
<dbReference type="EMBL" id="CM026425">
    <property type="protein sequence ID" value="KAG0576125.1"/>
    <property type="molecule type" value="Genomic_DNA"/>
</dbReference>
<organism evidence="3 4">
    <name type="scientific">Ceratodon purpureus</name>
    <name type="common">Fire moss</name>
    <name type="synonym">Dicranum purpureum</name>
    <dbReference type="NCBI Taxonomy" id="3225"/>
    <lineage>
        <taxon>Eukaryota</taxon>
        <taxon>Viridiplantae</taxon>
        <taxon>Streptophyta</taxon>
        <taxon>Embryophyta</taxon>
        <taxon>Bryophyta</taxon>
        <taxon>Bryophytina</taxon>
        <taxon>Bryopsida</taxon>
        <taxon>Dicranidae</taxon>
        <taxon>Pseudoditrichales</taxon>
        <taxon>Ditrichaceae</taxon>
        <taxon>Ceratodon</taxon>
    </lineage>
</organism>
<dbReference type="PANTHER" id="PTHR47383">
    <property type="entry name" value="OS03G0659800 PROTEIN"/>
    <property type="match status" value="1"/>
</dbReference>
<comment type="caution">
    <text evidence="3">The sequence shown here is derived from an EMBL/GenBank/DDBJ whole genome shotgun (WGS) entry which is preliminary data.</text>
</comment>
<reference evidence="3" key="1">
    <citation type="submission" date="2020-06" db="EMBL/GenBank/DDBJ databases">
        <title>WGS assembly of Ceratodon purpureus strain R40.</title>
        <authorList>
            <person name="Carey S.B."/>
            <person name="Jenkins J."/>
            <person name="Shu S."/>
            <person name="Lovell J.T."/>
            <person name="Sreedasyam A."/>
            <person name="Maumus F."/>
            <person name="Tiley G.P."/>
            <person name="Fernandez-Pozo N."/>
            <person name="Barry K."/>
            <person name="Chen C."/>
            <person name="Wang M."/>
            <person name="Lipzen A."/>
            <person name="Daum C."/>
            <person name="Saski C.A."/>
            <person name="Payton A.C."/>
            <person name="Mcbreen J.C."/>
            <person name="Conrad R.E."/>
            <person name="Kollar L.M."/>
            <person name="Olsson S."/>
            <person name="Huttunen S."/>
            <person name="Landis J.B."/>
            <person name="Wickett N.J."/>
            <person name="Johnson M.G."/>
            <person name="Rensing S.A."/>
            <person name="Grimwood J."/>
            <person name="Schmutz J."/>
            <person name="Mcdaniel S.F."/>
        </authorList>
    </citation>
    <scope>NUCLEOTIDE SEQUENCE</scope>
    <source>
        <strain evidence="3">R40</strain>
    </source>
</reference>
<evidence type="ECO:0000256" key="1">
    <source>
        <dbReference type="SAM" id="MobiDB-lite"/>
    </source>
</evidence>
<dbReference type="AlphaFoldDB" id="A0A8T0HZQ7"/>
<dbReference type="InterPro" id="IPR058936">
    <property type="entry name" value="At4g15545-like"/>
</dbReference>
<feature type="region of interest" description="Disordered" evidence="1">
    <location>
        <begin position="128"/>
        <end position="235"/>
    </location>
</feature>
<keyword evidence="4" id="KW-1185">Reference proteome</keyword>